<sequence length="211" mass="21811">MRSFAVLAVAFATAAVAQSSSNSSKVYTVEDLGPVFSTLSDSTKRDWCRGQNNGCEDLCGGRNNWEVNDCDDNTLVYECKCNDGKVPPLEDYTNTMPTHICLAVFDACMTSHPNDRDGQDQCLEARKASCEPTELLDPAEANTADSNTSTAATTTTSSAASESTGEASNTASADAADATASTTTGDSFAAPTAAPAAGAAAVAMVMVAYLV</sequence>
<name>A0A8K0TLG3_9PEZI</name>
<protein>
    <recommendedName>
        <fullName evidence="3">DUF7707 domain-containing protein</fullName>
    </recommendedName>
</protein>
<proteinExistence type="predicted"/>
<feature type="compositionally biased region" description="Low complexity" evidence="1">
    <location>
        <begin position="139"/>
        <end position="189"/>
    </location>
</feature>
<organism evidence="4 5">
    <name type="scientific">Plectosphaerella cucumerina</name>
    <dbReference type="NCBI Taxonomy" id="40658"/>
    <lineage>
        <taxon>Eukaryota</taxon>
        <taxon>Fungi</taxon>
        <taxon>Dikarya</taxon>
        <taxon>Ascomycota</taxon>
        <taxon>Pezizomycotina</taxon>
        <taxon>Sordariomycetes</taxon>
        <taxon>Hypocreomycetidae</taxon>
        <taxon>Glomerellales</taxon>
        <taxon>Plectosphaerellaceae</taxon>
        <taxon>Plectosphaerella</taxon>
    </lineage>
</organism>
<dbReference type="EMBL" id="JAGPXD010000002">
    <property type="protein sequence ID" value="KAH7367713.1"/>
    <property type="molecule type" value="Genomic_DNA"/>
</dbReference>
<dbReference type="Pfam" id="PF24808">
    <property type="entry name" value="DUF7707"/>
    <property type="match status" value="1"/>
</dbReference>
<feature type="chain" id="PRO_5035433574" description="DUF7707 domain-containing protein" evidence="2">
    <location>
        <begin position="20"/>
        <end position="211"/>
    </location>
</feature>
<comment type="caution">
    <text evidence="4">The sequence shown here is derived from an EMBL/GenBank/DDBJ whole genome shotgun (WGS) entry which is preliminary data.</text>
</comment>
<accession>A0A8K0TLG3</accession>
<evidence type="ECO:0000313" key="4">
    <source>
        <dbReference type="EMBL" id="KAH7367713.1"/>
    </source>
</evidence>
<dbReference type="PANTHER" id="PTHR38118">
    <property type="entry name" value="ANCHORED CELL WALL PROTEIN 11-RELATED"/>
    <property type="match status" value="1"/>
</dbReference>
<evidence type="ECO:0000313" key="5">
    <source>
        <dbReference type="Proteomes" id="UP000813385"/>
    </source>
</evidence>
<reference evidence="4" key="1">
    <citation type="journal article" date="2021" name="Nat. Commun.">
        <title>Genetic determinants of endophytism in the Arabidopsis root mycobiome.</title>
        <authorList>
            <person name="Mesny F."/>
            <person name="Miyauchi S."/>
            <person name="Thiergart T."/>
            <person name="Pickel B."/>
            <person name="Atanasova L."/>
            <person name="Karlsson M."/>
            <person name="Huettel B."/>
            <person name="Barry K.W."/>
            <person name="Haridas S."/>
            <person name="Chen C."/>
            <person name="Bauer D."/>
            <person name="Andreopoulos W."/>
            <person name="Pangilinan J."/>
            <person name="LaButti K."/>
            <person name="Riley R."/>
            <person name="Lipzen A."/>
            <person name="Clum A."/>
            <person name="Drula E."/>
            <person name="Henrissat B."/>
            <person name="Kohler A."/>
            <person name="Grigoriev I.V."/>
            <person name="Martin F.M."/>
            <person name="Hacquard S."/>
        </authorList>
    </citation>
    <scope>NUCLEOTIDE SEQUENCE</scope>
    <source>
        <strain evidence="4">MPI-CAGE-AT-0016</strain>
    </source>
</reference>
<evidence type="ECO:0000256" key="1">
    <source>
        <dbReference type="SAM" id="MobiDB-lite"/>
    </source>
</evidence>
<evidence type="ECO:0000256" key="2">
    <source>
        <dbReference type="SAM" id="SignalP"/>
    </source>
</evidence>
<evidence type="ECO:0000259" key="3">
    <source>
        <dbReference type="Pfam" id="PF24808"/>
    </source>
</evidence>
<dbReference type="AlphaFoldDB" id="A0A8K0TLG3"/>
<dbReference type="Proteomes" id="UP000813385">
    <property type="component" value="Unassembled WGS sequence"/>
</dbReference>
<dbReference type="PANTHER" id="PTHR38118:SF2">
    <property type="entry name" value="CDP-ALCOHOL PHOSPHATIDYLTRANSFERASE PROTEIN"/>
    <property type="match status" value="1"/>
</dbReference>
<feature type="region of interest" description="Disordered" evidence="1">
    <location>
        <begin position="133"/>
        <end position="189"/>
    </location>
</feature>
<keyword evidence="5" id="KW-1185">Reference proteome</keyword>
<feature type="signal peptide" evidence="2">
    <location>
        <begin position="1"/>
        <end position="19"/>
    </location>
</feature>
<keyword evidence="2" id="KW-0732">Signal</keyword>
<feature type="domain" description="DUF7707" evidence="3">
    <location>
        <begin position="38"/>
        <end position="131"/>
    </location>
</feature>
<dbReference type="OrthoDB" id="2121879at2759"/>
<dbReference type="InterPro" id="IPR056124">
    <property type="entry name" value="DUF7707"/>
</dbReference>
<gene>
    <name evidence="4" type="ORF">B0T11DRAFT_337033</name>
</gene>